<proteinExistence type="predicted"/>
<evidence type="ECO:0000313" key="2">
    <source>
        <dbReference type="Proteomes" id="UP001230649"/>
    </source>
</evidence>
<dbReference type="EMBL" id="JASBWS010000031">
    <property type="protein sequence ID" value="KAJ9108486.1"/>
    <property type="molecule type" value="Genomic_DNA"/>
</dbReference>
<keyword evidence="2" id="KW-1185">Reference proteome</keyword>
<accession>A0ACC2WAP6</accession>
<organism evidence="1 2">
    <name type="scientific">Naganishia adeliensis</name>
    <dbReference type="NCBI Taxonomy" id="92952"/>
    <lineage>
        <taxon>Eukaryota</taxon>
        <taxon>Fungi</taxon>
        <taxon>Dikarya</taxon>
        <taxon>Basidiomycota</taxon>
        <taxon>Agaricomycotina</taxon>
        <taxon>Tremellomycetes</taxon>
        <taxon>Filobasidiales</taxon>
        <taxon>Filobasidiaceae</taxon>
        <taxon>Naganishia</taxon>
    </lineage>
</organism>
<protein>
    <submittedName>
        <fullName evidence="1">Uncharacterized protein</fullName>
    </submittedName>
</protein>
<name>A0ACC2WAP6_9TREE</name>
<dbReference type="Proteomes" id="UP001230649">
    <property type="component" value="Unassembled WGS sequence"/>
</dbReference>
<evidence type="ECO:0000313" key="1">
    <source>
        <dbReference type="EMBL" id="KAJ9108486.1"/>
    </source>
</evidence>
<comment type="caution">
    <text evidence="1">The sequence shown here is derived from an EMBL/GenBank/DDBJ whole genome shotgun (WGS) entry which is preliminary data.</text>
</comment>
<reference evidence="1" key="1">
    <citation type="submission" date="2023-04" db="EMBL/GenBank/DDBJ databases">
        <title>Draft Genome sequencing of Naganishia species isolated from polar environments using Oxford Nanopore Technology.</title>
        <authorList>
            <person name="Leo P."/>
            <person name="Venkateswaran K."/>
        </authorList>
    </citation>
    <scope>NUCLEOTIDE SEQUENCE</scope>
    <source>
        <strain evidence="1">MNA-CCFEE 5262</strain>
    </source>
</reference>
<sequence>MLRKLPTTILGNGYELHCLRLLQEQMRMSLTRVGGKGDGGIDLRGWWNMPPKQEDSPSHATSEQAQQRIRVLAQCKAEKLRPGPKLIREMEGVARREHDLSREATSESSLHGTPASESIVTLLCSRSGFSPAAVVEANRSRIPMLLLHIPFEYETMLHADARADLQRRRP</sequence>
<gene>
    <name evidence="1" type="ORF">QFC20_003392</name>
</gene>